<keyword evidence="6" id="KW-1185">Reference proteome</keyword>
<dbReference type="EMBL" id="BPQG01000039">
    <property type="protein sequence ID" value="GJD44843.1"/>
    <property type="molecule type" value="Genomic_DNA"/>
</dbReference>
<feature type="domain" description="Bacterial bifunctional deaminase-reductase C-terminal" evidence="4">
    <location>
        <begin position="3"/>
        <end position="225"/>
    </location>
</feature>
<dbReference type="PANTHER" id="PTHR38011:SF7">
    <property type="entry name" value="2,5-DIAMINO-6-RIBOSYLAMINO-4(3H)-PYRIMIDINONE 5'-PHOSPHATE REDUCTASE"/>
    <property type="match status" value="1"/>
</dbReference>
<dbReference type="InterPro" id="IPR002734">
    <property type="entry name" value="RibDG_C"/>
</dbReference>
<accession>A0ABQ4QHW4</accession>
<evidence type="ECO:0000259" key="4">
    <source>
        <dbReference type="Pfam" id="PF01872"/>
    </source>
</evidence>
<comment type="caution">
    <text evidence="5">The sequence shown here is derived from an EMBL/GenBank/DDBJ whole genome shotgun (WGS) entry which is preliminary data.</text>
</comment>
<dbReference type="SUPFAM" id="SSF53597">
    <property type="entry name" value="Dihydrofolate reductase-like"/>
    <property type="match status" value="1"/>
</dbReference>
<name>A0ABQ4QHW4_9HYPH</name>
<dbReference type="RefSeq" id="WP_238272325.1">
    <property type="nucleotide sequence ID" value="NZ_BPQG01000039.1"/>
</dbReference>
<protein>
    <recommendedName>
        <fullName evidence="4">Bacterial bifunctional deaminase-reductase C-terminal domain-containing protein</fullName>
    </recommendedName>
</protein>
<dbReference type="InterPro" id="IPR024072">
    <property type="entry name" value="DHFR-like_dom_sf"/>
</dbReference>
<dbReference type="PANTHER" id="PTHR38011">
    <property type="entry name" value="DIHYDROFOLATE REDUCTASE FAMILY PROTEIN (AFU_ORTHOLOGUE AFUA_8G06820)"/>
    <property type="match status" value="1"/>
</dbReference>
<gene>
    <name evidence="5" type="ORF">AFCDBAGC_2712</name>
</gene>
<proteinExistence type="predicted"/>
<evidence type="ECO:0000313" key="5">
    <source>
        <dbReference type="EMBL" id="GJD44843.1"/>
    </source>
</evidence>
<reference evidence="5 6" key="1">
    <citation type="journal article" date="2021" name="Front. Microbiol.">
        <title>Comprehensive Comparative Genomics and Phenotyping of Methylobacterium Species.</title>
        <authorList>
            <person name="Alessa O."/>
            <person name="Ogura Y."/>
            <person name="Fujitani Y."/>
            <person name="Takami H."/>
            <person name="Hayashi T."/>
            <person name="Sahin N."/>
            <person name="Tani A."/>
        </authorList>
    </citation>
    <scope>NUCLEOTIDE SEQUENCE [LARGE SCALE GENOMIC DNA]</scope>
    <source>
        <strain evidence="5 6">DSM 23679</strain>
    </source>
</reference>
<evidence type="ECO:0000256" key="1">
    <source>
        <dbReference type="ARBA" id="ARBA00005104"/>
    </source>
</evidence>
<dbReference type="Pfam" id="PF01872">
    <property type="entry name" value="RibD_C"/>
    <property type="match status" value="1"/>
</dbReference>
<organism evidence="5 6">
    <name type="scientific">Methylobacterium cerastii</name>
    <dbReference type="NCBI Taxonomy" id="932741"/>
    <lineage>
        <taxon>Bacteria</taxon>
        <taxon>Pseudomonadati</taxon>
        <taxon>Pseudomonadota</taxon>
        <taxon>Alphaproteobacteria</taxon>
        <taxon>Hyphomicrobiales</taxon>
        <taxon>Methylobacteriaceae</taxon>
        <taxon>Methylobacterium</taxon>
    </lineage>
</organism>
<sequence>MRPKIICHMGSSIDGRLHPSRWTPPAAGIEQDLVHRYYDETAARLDAEGWIVGRTTMAEIAKGHPRKPDTVPGDLRQTHVGKRNGRDLAVAIDPHGKVHYGRDDAGGDHIVAVLGEGVTDDYLAELREDGVSYIFAGPDGRDLVGAMATLGETFGVRTLLLEGGGIINGAFLKAGLIDEVSLLVSPALDGLAGVPTIFEYHGEPDERPAAGKALRHRHTETLEGGTVWLRYAVEDAPSG</sequence>
<keyword evidence="2" id="KW-0521">NADP</keyword>
<keyword evidence="3" id="KW-0560">Oxidoreductase</keyword>
<evidence type="ECO:0000256" key="2">
    <source>
        <dbReference type="ARBA" id="ARBA00022857"/>
    </source>
</evidence>
<dbReference type="Gene3D" id="3.40.430.10">
    <property type="entry name" value="Dihydrofolate Reductase, subunit A"/>
    <property type="match status" value="1"/>
</dbReference>
<evidence type="ECO:0000313" key="6">
    <source>
        <dbReference type="Proteomes" id="UP001055117"/>
    </source>
</evidence>
<dbReference type="InterPro" id="IPR050765">
    <property type="entry name" value="Riboflavin_Biosynth_HTPR"/>
</dbReference>
<evidence type="ECO:0000256" key="3">
    <source>
        <dbReference type="ARBA" id="ARBA00023002"/>
    </source>
</evidence>
<dbReference type="Proteomes" id="UP001055117">
    <property type="component" value="Unassembled WGS sequence"/>
</dbReference>
<comment type="pathway">
    <text evidence="1">Cofactor biosynthesis; riboflavin biosynthesis.</text>
</comment>